<accession>L8JY28</accession>
<feature type="domain" description="Sulfatase-modifying factor enzyme-like" evidence="4">
    <location>
        <begin position="176"/>
        <end position="415"/>
    </location>
</feature>
<evidence type="ECO:0000313" key="7">
    <source>
        <dbReference type="Proteomes" id="UP000011135"/>
    </source>
</evidence>
<evidence type="ECO:0000256" key="1">
    <source>
        <dbReference type="ARBA" id="ARBA00023002"/>
    </source>
</evidence>
<dbReference type="PANTHER" id="PTHR23150:SF36">
    <property type="entry name" value="HERCYNINE OXYGENASE"/>
    <property type="match status" value="1"/>
</dbReference>
<keyword evidence="1" id="KW-0560">Oxidoreductase</keyword>
<evidence type="ECO:0008006" key="8">
    <source>
        <dbReference type="Google" id="ProtNLM"/>
    </source>
</evidence>
<dbReference type="Pfam" id="PF03781">
    <property type="entry name" value="FGE-sulfatase"/>
    <property type="match status" value="1"/>
</dbReference>
<feature type="domain" description="DinB-like" evidence="5">
    <location>
        <begin position="15"/>
        <end position="143"/>
    </location>
</feature>
<dbReference type="InterPro" id="IPR042095">
    <property type="entry name" value="SUMF_sf"/>
</dbReference>
<dbReference type="EMBL" id="AMZN01000009">
    <property type="protein sequence ID" value="ELR73078.1"/>
    <property type="molecule type" value="Genomic_DNA"/>
</dbReference>
<dbReference type="PANTHER" id="PTHR23150">
    <property type="entry name" value="SULFATASE MODIFYING FACTOR 1, 2"/>
    <property type="match status" value="1"/>
</dbReference>
<gene>
    <name evidence="6" type="ORF">C900_05713</name>
</gene>
<dbReference type="Gene3D" id="3.90.1580.10">
    <property type="entry name" value="paralog of FGE (formylglycine-generating enzyme)"/>
    <property type="match status" value="1"/>
</dbReference>
<evidence type="ECO:0000259" key="4">
    <source>
        <dbReference type="Pfam" id="PF03781"/>
    </source>
</evidence>
<keyword evidence="2" id="KW-0408">Iron</keyword>
<dbReference type="InterPro" id="IPR016187">
    <property type="entry name" value="CTDL_fold"/>
</dbReference>
<dbReference type="AlphaFoldDB" id="L8JY28"/>
<evidence type="ECO:0000256" key="2">
    <source>
        <dbReference type="ARBA" id="ARBA00023004"/>
    </source>
</evidence>
<reference evidence="6 7" key="1">
    <citation type="submission" date="2012-12" db="EMBL/GenBank/DDBJ databases">
        <title>Genome assembly of Fulvivirga imtechensis AK7.</title>
        <authorList>
            <person name="Nupur N."/>
            <person name="Khatri I."/>
            <person name="Kumar R."/>
            <person name="Subramanian S."/>
            <person name="Pinnaka A."/>
        </authorList>
    </citation>
    <scope>NUCLEOTIDE SEQUENCE [LARGE SCALE GENOMIC DNA]</scope>
    <source>
        <strain evidence="6 7">AK7</strain>
    </source>
</reference>
<dbReference type="OrthoDB" id="9768004at2"/>
<dbReference type="InterPro" id="IPR017806">
    <property type="entry name" value="EgtB"/>
</dbReference>
<dbReference type="Proteomes" id="UP000011135">
    <property type="component" value="Unassembled WGS sequence"/>
</dbReference>
<dbReference type="STRING" id="1237149.C900_05713"/>
<dbReference type="InterPro" id="IPR051043">
    <property type="entry name" value="Sulfatase_Mod_Factor_Kinase"/>
</dbReference>
<evidence type="ECO:0000259" key="5">
    <source>
        <dbReference type="Pfam" id="PF12867"/>
    </source>
</evidence>
<dbReference type="RefSeq" id="WP_009578248.1">
    <property type="nucleotide sequence ID" value="NZ_AMZN01000009.1"/>
</dbReference>
<dbReference type="InterPro" id="IPR005532">
    <property type="entry name" value="SUMF_dom"/>
</dbReference>
<dbReference type="eggNOG" id="COG1262">
    <property type="taxonomic scope" value="Bacteria"/>
</dbReference>
<dbReference type="GO" id="GO:0052699">
    <property type="term" value="P:ergothioneine biosynthetic process"/>
    <property type="evidence" value="ECO:0007669"/>
    <property type="project" value="InterPro"/>
</dbReference>
<dbReference type="PATRIC" id="fig|1237149.3.peg.791"/>
<sequence length="417" mass="48424">MVLEDIELKERFFSVRQTTGKICSRLSPEDHVVQPVVDVSPPKWHLGHTTWFFETFILQPYKKGYSLFNDKYGYLFNSYYESVGERVIRTNRGNLTRPTVQEVLEYRGYVNTHMSELFDAGISDKELLGLLELGIQHEQQHQELLLYDIKYILGNNPLFPIYINKPGQHSESMKSPDFLPVESGIYEVGYQASGFCFDNELGAHKVFLHDYAISDRLVTNGEYLEFINAGGYSDFRHWLSEGWEWVKAEEVIAPYHWHLVDGRWHQYSLNGGLKEVDIYAPVTHVSYFEADAYAKWKGLRLPTEFEWEIACKRHSGSHSDANFMESEHFEPVARKGSSFQMLGDVWEWTGSAYMPYPYYQAPEGAVGEYNGKFMVNQMVLRGGSCATPSDHIRVSYRNFFHPHLRWMFSGIRLAKHI</sequence>
<protein>
    <recommendedName>
        <fullName evidence="8">Ergothioneine biosynthesis protein EgtB</fullName>
    </recommendedName>
</protein>
<proteinExistence type="predicted"/>
<dbReference type="InterPro" id="IPR024775">
    <property type="entry name" value="DinB-like"/>
</dbReference>
<evidence type="ECO:0000256" key="3">
    <source>
        <dbReference type="ARBA" id="ARBA00037882"/>
    </source>
</evidence>
<comment type="pathway">
    <text evidence="3">Amino-acid biosynthesis; ergothioneine biosynthesis.</text>
</comment>
<organism evidence="6 7">
    <name type="scientific">Fulvivirga imtechensis AK7</name>
    <dbReference type="NCBI Taxonomy" id="1237149"/>
    <lineage>
        <taxon>Bacteria</taxon>
        <taxon>Pseudomonadati</taxon>
        <taxon>Bacteroidota</taxon>
        <taxon>Cytophagia</taxon>
        <taxon>Cytophagales</taxon>
        <taxon>Fulvivirgaceae</taxon>
        <taxon>Fulvivirga</taxon>
    </lineage>
</organism>
<dbReference type="Pfam" id="PF12867">
    <property type="entry name" value="DinB_2"/>
    <property type="match status" value="1"/>
</dbReference>
<name>L8JY28_9BACT</name>
<comment type="caution">
    <text evidence="6">The sequence shown here is derived from an EMBL/GenBank/DDBJ whole genome shotgun (WGS) entry which is preliminary data.</text>
</comment>
<dbReference type="NCBIfam" id="TIGR03440">
    <property type="entry name" value="egtB_TIGR03440"/>
    <property type="match status" value="1"/>
</dbReference>
<keyword evidence="7" id="KW-1185">Reference proteome</keyword>
<evidence type="ECO:0000313" key="6">
    <source>
        <dbReference type="EMBL" id="ELR73078.1"/>
    </source>
</evidence>
<dbReference type="SUPFAM" id="SSF56436">
    <property type="entry name" value="C-type lectin-like"/>
    <property type="match status" value="1"/>
</dbReference>